<evidence type="ECO:0000256" key="1">
    <source>
        <dbReference type="ARBA" id="ARBA00006347"/>
    </source>
</evidence>
<dbReference type="PROSITE" id="PS00194">
    <property type="entry name" value="THIOREDOXIN_1"/>
    <property type="match status" value="1"/>
</dbReference>
<organism evidence="3 4">
    <name type="scientific">Toxocara canis</name>
    <name type="common">Canine roundworm</name>
    <dbReference type="NCBI Taxonomy" id="6265"/>
    <lineage>
        <taxon>Eukaryota</taxon>
        <taxon>Metazoa</taxon>
        <taxon>Ecdysozoa</taxon>
        <taxon>Nematoda</taxon>
        <taxon>Chromadorea</taxon>
        <taxon>Rhabditida</taxon>
        <taxon>Spirurina</taxon>
        <taxon>Ascaridomorpha</taxon>
        <taxon>Ascaridoidea</taxon>
        <taxon>Toxocaridae</taxon>
        <taxon>Toxocara</taxon>
    </lineage>
</organism>
<comment type="similarity">
    <text evidence="1">Belongs to the protein disulfide isomerase family.</text>
</comment>
<dbReference type="PANTHER" id="PTHR18929:SF240">
    <property type="entry name" value="PROTEIN DISULFIDE-ISOMERASE"/>
    <property type="match status" value="1"/>
</dbReference>
<name>A0A0B2VF53_TOXCA</name>
<dbReference type="EMBL" id="JPKZ01001879">
    <property type="protein sequence ID" value="KHN79630.1"/>
    <property type="molecule type" value="Genomic_DNA"/>
</dbReference>
<accession>A0A0B2VF53</accession>
<dbReference type="Pfam" id="PF13848">
    <property type="entry name" value="Thioredoxin_6"/>
    <property type="match status" value="1"/>
</dbReference>
<dbReference type="STRING" id="6265.A0A0B2VF53"/>
<evidence type="ECO:0000313" key="3">
    <source>
        <dbReference type="EMBL" id="KHN79630.1"/>
    </source>
</evidence>
<dbReference type="PROSITE" id="PS51352">
    <property type="entry name" value="THIOREDOXIN_2"/>
    <property type="match status" value="1"/>
</dbReference>
<evidence type="ECO:0000313" key="4">
    <source>
        <dbReference type="Proteomes" id="UP000031036"/>
    </source>
</evidence>
<feature type="domain" description="Thioredoxin" evidence="2">
    <location>
        <begin position="133"/>
        <end position="266"/>
    </location>
</feature>
<proteinExistence type="inferred from homology"/>
<dbReference type="Pfam" id="PF00085">
    <property type="entry name" value="Thioredoxin"/>
    <property type="match status" value="1"/>
</dbReference>
<dbReference type="AlphaFoldDB" id="A0A0B2VF53"/>
<dbReference type="GO" id="GO:0003756">
    <property type="term" value="F:protein disulfide isomerase activity"/>
    <property type="evidence" value="ECO:0007669"/>
    <property type="project" value="TreeGrafter"/>
</dbReference>
<dbReference type="GO" id="GO:0034976">
    <property type="term" value="P:response to endoplasmic reticulum stress"/>
    <property type="evidence" value="ECO:0007669"/>
    <property type="project" value="TreeGrafter"/>
</dbReference>
<dbReference type="Gene3D" id="3.40.30.10">
    <property type="entry name" value="Glutaredoxin"/>
    <property type="match status" value="2"/>
</dbReference>
<dbReference type="InterPro" id="IPR017937">
    <property type="entry name" value="Thioredoxin_CS"/>
</dbReference>
<protein>
    <submittedName>
        <fullName evidence="3">Protein disulfide-isomerase 2</fullName>
    </submittedName>
</protein>
<dbReference type="CDD" id="cd02982">
    <property type="entry name" value="PDI_b'_family"/>
    <property type="match status" value="1"/>
</dbReference>
<reference evidence="3 4" key="1">
    <citation type="submission" date="2014-11" db="EMBL/GenBank/DDBJ databases">
        <title>Genetic blueprint of the zoonotic pathogen Toxocara canis.</title>
        <authorList>
            <person name="Zhu X.-Q."/>
            <person name="Korhonen P.K."/>
            <person name="Cai H."/>
            <person name="Young N.D."/>
            <person name="Nejsum P."/>
            <person name="von Samson-Himmelstjerna G."/>
            <person name="Boag P.R."/>
            <person name="Tan P."/>
            <person name="Li Q."/>
            <person name="Min J."/>
            <person name="Yang Y."/>
            <person name="Wang X."/>
            <person name="Fang X."/>
            <person name="Hall R.S."/>
            <person name="Hofmann A."/>
            <person name="Sternberg P.W."/>
            <person name="Jex A.R."/>
            <person name="Gasser R.B."/>
        </authorList>
    </citation>
    <scope>NUCLEOTIDE SEQUENCE [LARGE SCALE GENOMIC DNA]</scope>
    <source>
        <strain evidence="3">PN_DK_2014</strain>
    </source>
</reference>
<keyword evidence="4" id="KW-1185">Reference proteome</keyword>
<dbReference type="InterPro" id="IPR013766">
    <property type="entry name" value="Thioredoxin_domain"/>
</dbReference>
<dbReference type="GO" id="GO:0006457">
    <property type="term" value="P:protein folding"/>
    <property type="evidence" value="ECO:0007669"/>
    <property type="project" value="TreeGrafter"/>
</dbReference>
<dbReference type="PANTHER" id="PTHR18929">
    <property type="entry name" value="PROTEIN DISULFIDE ISOMERASE"/>
    <property type="match status" value="1"/>
</dbReference>
<dbReference type="OrthoDB" id="72053at2759"/>
<gene>
    <name evidence="3" type="primary">pdi-2</name>
    <name evidence="3" type="ORF">Tcan_11812</name>
</gene>
<dbReference type="SUPFAM" id="SSF52833">
    <property type="entry name" value="Thioredoxin-like"/>
    <property type="match status" value="2"/>
</dbReference>
<sequence>MSSGKPAPPLSTMLDTLSVKPDTVVEFKRDSGKAIFTKDSPYYSVLIESKESDDYDDHFEEFEIASKHFEDKVKFVFLNTDVEKNWETIEYLGLIAEDVPAILFIDLSKGISKYKAEFNEITRKNIISFVQDCLDGKSVAFLKSEDVPQDWDSKPVKQLVGKNFEEVIFEQNKTAFVMFYAPWCTACQNTMPEIEKLAKLFAKNKHVIIARMDATTNEVPRLPILDVPTLALFIKGDTKVTFLFTELISELPDVKLRTNVWFDFVL</sequence>
<dbReference type="OMA" id="LMWIENM"/>
<dbReference type="GO" id="GO:0005783">
    <property type="term" value="C:endoplasmic reticulum"/>
    <property type="evidence" value="ECO:0007669"/>
    <property type="project" value="TreeGrafter"/>
</dbReference>
<keyword evidence="3" id="KW-0413">Isomerase</keyword>
<dbReference type="Proteomes" id="UP000031036">
    <property type="component" value="Unassembled WGS sequence"/>
</dbReference>
<evidence type="ECO:0000259" key="2">
    <source>
        <dbReference type="PROSITE" id="PS51352"/>
    </source>
</evidence>
<dbReference type="InterPro" id="IPR036249">
    <property type="entry name" value="Thioredoxin-like_sf"/>
</dbReference>
<comment type="caution">
    <text evidence="3">The sequence shown here is derived from an EMBL/GenBank/DDBJ whole genome shotgun (WGS) entry which is preliminary data.</text>
</comment>